<dbReference type="Proteomes" id="UP000023566">
    <property type="component" value="Chromosome"/>
</dbReference>
<dbReference type="InterPro" id="IPR025671">
    <property type="entry name" value="HXXEE"/>
</dbReference>
<keyword evidence="2" id="KW-1185">Reference proteome</keyword>
<proteinExistence type="predicted"/>
<evidence type="ECO:0008006" key="3">
    <source>
        <dbReference type="Google" id="ProtNLM"/>
    </source>
</evidence>
<sequence>MILEWLDSRLHLISVLWLFPILFMFHDFEEILTVEKWVKHNKEQVFALLPKSARKYFYSSFQMTTVQFAGDVFWIFLTITIATVLAVVFSFYYIFLMLLAIFFAHVFTHVGQALYLKKYTPGVITSILLVFPYSSYTYYRLLKEQVISGTDILWSSIGAIIILPILFLFLVNERNKATNKF</sequence>
<dbReference type="AlphaFoldDB" id="A0ABC9VFF6"/>
<protein>
    <recommendedName>
        <fullName evidence="3">HXXEE domain-containing protein</fullName>
    </recommendedName>
</protein>
<comment type="caution">
    <text evidence="1">The sequence shown here is derived from an EMBL/GenBank/DDBJ whole genome shotgun (WGS) entry which is preliminary data.</text>
</comment>
<organism evidence="1 2">
    <name type="scientific">Parageobacillus genomosp. 1</name>
    <dbReference type="NCBI Taxonomy" id="1295642"/>
    <lineage>
        <taxon>Bacteria</taxon>
        <taxon>Bacillati</taxon>
        <taxon>Bacillota</taxon>
        <taxon>Bacilli</taxon>
        <taxon>Bacillales</taxon>
        <taxon>Anoxybacillaceae</taxon>
        <taxon>Parageobacillus</taxon>
    </lineage>
</organism>
<evidence type="ECO:0000313" key="1">
    <source>
        <dbReference type="EMBL" id="EZP77278.1"/>
    </source>
</evidence>
<dbReference type="RefSeq" id="WP_260676128.1">
    <property type="nucleotide sequence ID" value="NZ_CM002692.1"/>
</dbReference>
<name>A0ABC9VFF6_9BACL</name>
<dbReference type="EMBL" id="AOTZ01000004">
    <property type="protein sequence ID" value="EZP77278.1"/>
    <property type="molecule type" value="Genomic_DNA"/>
</dbReference>
<dbReference type="Pfam" id="PF13787">
    <property type="entry name" value="HXXEE"/>
    <property type="match status" value="1"/>
</dbReference>
<evidence type="ECO:0000313" key="2">
    <source>
        <dbReference type="Proteomes" id="UP000023566"/>
    </source>
</evidence>
<gene>
    <name evidence="1" type="ORF">H839_06554</name>
</gene>
<reference evidence="1 2" key="1">
    <citation type="journal article" date="2014" name="Appl. Microbiol. Biotechnol.">
        <title>Transformable facultative thermophile Geobacillus stearothermophilus NUB3621 as a host strain for metabolic engineering.</title>
        <authorList>
            <person name="Blanchard K."/>
            <person name="Robic S."/>
            <person name="Matsumura I."/>
        </authorList>
    </citation>
    <scope>NUCLEOTIDE SEQUENCE [LARGE SCALE GENOMIC DNA]</scope>
    <source>
        <strain evidence="1 2">NUB3621</strain>
    </source>
</reference>
<accession>A0ABC9VFF6</accession>